<dbReference type="InterPro" id="IPR011054">
    <property type="entry name" value="Rudment_hybrid_motif"/>
</dbReference>
<dbReference type="InterPro" id="IPR049076">
    <property type="entry name" value="ACCA"/>
</dbReference>
<dbReference type="PANTHER" id="PTHR45728">
    <property type="entry name" value="ACETYL-COA CARBOXYLASE, ISOFORM A"/>
    <property type="match status" value="1"/>
</dbReference>
<dbReference type="PROSITE" id="PS50980">
    <property type="entry name" value="COA_CT_NTER"/>
    <property type="match status" value="1"/>
</dbReference>
<comment type="catalytic activity">
    <reaction evidence="13">
        <text>N(6)-biotinyl-L-lysyl-[protein] + hydrogencarbonate + ATP = N(6)-carboxybiotinyl-L-lysyl-[protein] + ADP + phosphate + H(+)</text>
        <dbReference type="Rhea" id="RHEA:13501"/>
        <dbReference type="Rhea" id="RHEA-COMP:10505"/>
        <dbReference type="Rhea" id="RHEA-COMP:10506"/>
        <dbReference type="ChEBI" id="CHEBI:15378"/>
        <dbReference type="ChEBI" id="CHEBI:17544"/>
        <dbReference type="ChEBI" id="CHEBI:30616"/>
        <dbReference type="ChEBI" id="CHEBI:43474"/>
        <dbReference type="ChEBI" id="CHEBI:83144"/>
        <dbReference type="ChEBI" id="CHEBI:83145"/>
        <dbReference type="ChEBI" id="CHEBI:456216"/>
        <dbReference type="EC" id="6.3.4.14"/>
    </reaction>
</comment>
<dbReference type="InterPro" id="IPR013537">
    <property type="entry name" value="AcCoA_COase_cen"/>
</dbReference>
<dbReference type="EMBL" id="MU857180">
    <property type="protein sequence ID" value="KAK4149263.1"/>
    <property type="molecule type" value="Genomic_DNA"/>
</dbReference>
<keyword evidence="10" id="KW-0092">Biotin</keyword>
<evidence type="ECO:0000256" key="3">
    <source>
        <dbReference type="ARBA" id="ARBA00022516"/>
    </source>
</evidence>
<dbReference type="FunFam" id="3.30.470.20:FF:000005">
    <property type="entry name" value="Acetyl-CoA carboxylase 1"/>
    <property type="match status" value="1"/>
</dbReference>
<dbReference type="SUPFAM" id="SSF52440">
    <property type="entry name" value="PreATP-grasp domain"/>
    <property type="match status" value="1"/>
</dbReference>
<reference evidence="21" key="2">
    <citation type="submission" date="2023-05" db="EMBL/GenBank/DDBJ databases">
        <authorList>
            <consortium name="Lawrence Berkeley National Laboratory"/>
            <person name="Steindorff A."/>
            <person name="Hensen N."/>
            <person name="Bonometti L."/>
            <person name="Westerberg I."/>
            <person name="Brannstrom I.O."/>
            <person name="Guillou S."/>
            <person name="Cros-Aarteil S."/>
            <person name="Calhoun S."/>
            <person name="Haridas S."/>
            <person name="Kuo A."/>
            <person name="Mondo S."/>
            <person name="Pangilinan J."/>
            <person name="Riley R."/>
            <person name="Labutti K."/>
            <person name="Andreopoulos B."/>
            <person name="Lipzen A."/>
            <person name="Chen C."/>
            <person name="Yanf M."/>
            <person name="Daum C."/>
            <person name="Ng V."/>
            <person name="Clum A."/>
            <person name="Ohm R."/>
            <person name="Martin F."/>
            <person name="Silar P."/>
            <person name="Natvig D."/>
            <person name="Lalanne C."/>
            <person name="Gautier V."/>
            <person name="Ament-Velasquez S.L."/>
            <person name="Kruys A."/>
            <person name="Hutchinson M.I."/>
            <person name="Powell A.J."/>
            <person name="Barry K."/>
            <person name="Miller A.N."/>
            <person name="Grigoriev I.V."/>
            <person name="Debuchy R."/>
            <person name="Gladieux P."/>
            <person name="Thoren M.H."/>
            <person name="Johannesson H."/>
        </authorList>
    </citation>
    <scope>NUCLEOTIDE SEQUENCE</scope>
    <source>
        <strain evidence="21">CBS 538.74</strain>
    </source>
</reference>
<dbReference type="InterPro" id="IPR011053">
    <property type="entry name" value="Single_hybrid_motif"/>
</dbReference>
<evidence type="ECO:0000256" key="11">
    <source>
        <dbReference type="ARBA" id="ARBA00023268"/>
    </source>
</evidence>
<dbReference type="InterPro" id="IPR011762">
    <property type="entry name" value="COA_CT_N"/>
</dbReference>
<dbReference type="SUPFAM" id="SSF56059">
    <property type="entry name" value="Glutathione synthetase ATP-binding domain-like"/>
    <property type="match status" value="1"/>
</dbReference>
<evidence type="ECO:0000256" key="8">
    <source>
        <dbReference type="ARBA" id="ARBA00023098"/>
    </source>
</evidence>
<comment type="catalytic activity">
    <reaction evidence="12">
        <text>hydrogencarbonate + acetyl-CoA + ATP = malonyl-CoA + ADP + phosphate + H(+)</text>
        <dbReference type="Rhea" id="RHEA:11308"/>
        <dbReference type="ChEBI" id="CHEBI:15378"/>
        <dbReference type="ChEBI" id="CHEBI:17544"/>
        <dbReference type="ChEBI" id="CHEBI:30616"/>
        <dbReference type="ChEBI" id="CHEBI:43474"/>
        <dbReference type="ChEBI" id="CHEBI:57288"/>
        <dbReference type="ChEBI" id="CHEBI:57384"/>
        <dbReference type="ChEBI" id="CHEBI:456216"/>
        <dbReference type="EC" id="6.4.1.2"/>
    </reaction>
</comment>
<evidence type="ECO:0000256" key="9">
    <source>
        <dbReference type="ARBA" id="ARBA00023160"/>
    </source>
</evidence>
<dbReference type="SUPFAM" id="SSF51246">
    <property type="entry name" value="Rudiment single hybrid motif"/>
    <property type="match status" value="1"/>
</dbReference>
<evidence type="ECO:0000256" key="2">
    <source>
        <dbReference type="ARBA" id="ARBA00004956"/>
    </source>
</evidence>
<dbReference type="InterPro" id="IPR011764">
    <property type="entry name" value="Biotin_carboxylation_dom"/>
</dbReference>
<dbReference type="SMART" id="SM00878">
    <property type="entry name" value="Biotin_carb_C"/>
    <property type="match status" value="1"/>
</dbReference>
<evidence type="ECO:0000256" key="6">
    <source>
        <dbReference type="ARBA" id="ARBA00022832"/>
    </source>
</evidence>
<evidence type="ECO:0000259" key="19">
    <source>
        <dbReference type="PROSITE" id="PS50980"/>
    </source>
</evidence>
<dbReference type="SUPFAM" id="SSF51230">
    <property type="entry name" value="Single hybrid motif"/>
    <property type="match status" value="1"/>
</dbReference>
<feature type="domain" description="ATP-grasp" evidence="17">
    <location>
        <begin position="210"/>
        <end position="406"/>
    </location>
</feature>
<evidence type="ECO:0000259" key="17">
    <source>
        <dbReference type="PROSITE" id="PS50975"/>
    </source>
</evidence>
<sequence>MAETSGQGGVTVPHVNGKATYAQKHSLGAHFIGGNKLENASPSKVRDFVASHDGHTVITNVLIANNGIAAVKEIRSVRKWAYETFGDERAIKFTVMATPEDLQANADYIRMADHYVEVPGGTNNHNYANVELIVDVAERMDVHAVWAGWGHASENPKLPESLAASPKKIVFIGPPGSAMRSLGDKISSTIVAQHADVPCIPWSGTGVNEVSVDDKGIVTVPDEVYLKGCVNSWKEGLEKAREIGFPVMVKASEGGGGKGIRKVTDEENFEELYKAAASEIPGSPIFIMKLADSARHLEVQLLADQYGNNISLFGRDCSVQRRHQKIIEEAPVTIAKPITFKAMEQAAVRLGKLVGYVSAGTVEYLYSHAEDKFYFLELNPRLQVEHPTTEMVSGVNLPAAQLQIAMGLPLHRIRDIRLLYGVDPKTATEIDFEFSNPDSEKSQRRPTARGHTTACRITSEDPGEGFKPSNGVLHDLNFRSSSNVWGYFSVGSAGGIHSFSDSQFGHIFAYGENRAASRKHMVVALKELSIRGDFRTTVEYLIKLLETEAFEANTITTGWLDELISKKLTAERPDPMLAIVCGAVTKAHIASESCLAEYRAGLEKGQVPAKDILKTVFPVDFIYEGFRYKFTVTRSSTDSYRLFINGSKCTVGVRALSDGGLLVLLNGRSHNVYWKDEAAATRMSVDGKTCLLEQENDPTQLRSPSPGKLVKYTVDNGAHVKSGQTFAEVEVMKMYMPLVTQEDGIVQLIKQPGATLEAGDIVGILALDDPSRVKQAQAFVGQLPEYGTPVIVGNKASQIFALQYNTLRNILLGFDNQVVMLGTLKDLVEVLRDPKLPYSEFSAQFSALHARMPQKLDAQFTQVLERAAQRQAEFPARNLSKVFQKFLDDNIESKGDAELLKSTLEPLTAILEMYADGQKVRELSVISDLLSEYADVERLFSGRRQQDEEVILKLREQNKDNIEKVVQTVLSHSRVAAKNSLVLALLDEYRPNKPNVGNVAKSLRPVLRKLAELESRQTAKVSLKAREILIQCALPSLEERTGQMEHILRSSVVESRYGETGWDHREPNLDIIKEVVDSKYTVFDVLTLFFAHEDPWVSLAALETYVRRAYRAYILKKIEYHTDETDTPSFVSWDFALRKIGQSEFGLPVQSAAPSSPATPVDSNFQRIHSISDMTYLNQKTQEEPTRKGVIIPCRYLDDAEEMLSKALETLPRPAGWRKKSPGVLAALSDKRRPAPPPRLDSLDELSAVVNVAVRDAEGRSDAETLKDILPLIEQFKEELFSRRVRRLTFICGRNDGSYPAYYTFRGPDYVEDDSIRHIEPSLAFQLELSRLSKFKIKPVFTENKNIHVYEGIGKDVETDRRFFTRAVIRPGRLRDEIPTAEYLISEADRVINDIFDALEIIGTSNSDLNHMFINFSPIFQLQPQEVEHSLQGFLDRFGPRGWRLRVAQVEIRIICTDPTTGMPYPLRVIITNTSGYVIQVEMYAERKSEKGEWVFHSIGGTTKIGSMHLLPVSTPYPTKNWLQPKRYKAHIMGTQYVYDFPELFRQAIQNSWTSAVKACPAMAKLQPPLGECIDYSELVLDDQDNLAEVSREPGTNTHGMVGWLITARTPEYPDGRRFVVVANDITFNIGSFGPKEDNFFFKCTELARKVGIPRIYLSANSGARLGLANELMPHFNVAWNDPEKPEAGFKYLYLKDEAKHRFESGVITEEVTEDGEKRHKIVTIIGAEDGLGVECLRGSGLIAGATSRAYNDIFTCTLVTCRSVGIGAYLVRLGQRAVQIEGQPIILTGAPALNNLLGREVYTSNLQLGGTQIMYRNGVSHLTADDDFAGVSKIVEWMSFVPEKRNSPLPISPSADAWDRDVIYTPPQKQPYDVRWMIAGKQDEDGFQPGLFDKDSFVETLGGWARTVVVGRARLGGIPMGVIGVETRSVENITPADPANPDSIEQLTNEAGGVWYPNSAFKTAQAINDFNYGEQLPLMILANWRGFSGGQRDMYNEVLKYGSFIVDALVKFEQPVFIYIPPFGELRGGSWVVVDPTINPTAMEMYADVEARGGVLEPEGIVGIKYKKDKQLTTMSRLDPVYASLKKQMAKEGLSKEETDAIKKQMTEREQHLLPVYAQISLQFADLHDRAGRMKAKGVIREVLEWREARRFFYWRVRRRLNEEYILRRMTAATSAAGVHGKGATTPSSSNSTEARNRHLHLLEAWCGIANFATSDREVSSWYEKNRTLVHDKVDALKNEAIAAEMRDLVRAGSGPGTEGAEGAAWKGVRDMLRVMPVEEREKILDYLKHV</sequence>
<evidence type="ECO:0000259" key="20">
    <source>
        <dbReference type="PROSITE" id="PS50989"/>
    </source>
</evidence>
<dbReference type="GO" id="GO:0006633">
    <property type="term" value="P:fatty acid biosynthetic process"/>
    <property type="evidence" value="ECO:0007669"/>
    <property type="project" value="UniProtKB-KW"/>
</dbReference>
<dbReference type="FunFam" id="2.40.50.100:FF:000005">
    <property type="entry name" value="Acetyl-CoA carboxylase 1"/>
    <property type="match status" value="1"/>
</dbReference>
<dbReference type="GO" id="GO:0005524">
    <property type="term" value="F:ATP binding"/>
    <property type="evidence" value="ECO:0007669"/>
    <property type="project" value="UniProtKB-UniRule"/>
</dbReference>
<dbReference type="InterPro" id="IPR005482">
    <property type="entry name" value="Biotin_COase_C"/>
</dbReference>
<evidence type="ECO:0000256" key="4">
    <source>
        <dbReference type="ARBA" id="ARBA00022598"/>
    </source>
</evidence>
<dbReference type="Gene3D" id="3.90.226.10">
    <property type="entry name" value="2-enoyl-CoA Hydratase, Chain A, domain 1"/>
    <property type="match status" value="2"/>
</dbReference>
<dbReference type="Gene3D" id="3.30.1490.20">
    <property type="entry name" value="ATP-grasp fold, A domain"/>
    <property type="match status" value="1"/>
</dbReference>
<dbReference type="GO" id="GO:0005739">
    <property type="term" value="C:mitochondrion"/>
    <property type="evidence" value="ECO:0007669"/>
    <property type="project" value="TreeGrafter"/>
</dbReference>
<dbReference type="PROSITE" id="PS50989">
    <property type="entry name" value="COA_CT_CTER"/>
    <property type="match status" value="1"/>
</dbReference>
<dbReference type="Gene3D" id="2.40.50.100">
    <property type="match status" value="1"/>
</dbReference>
<keyword evidence="5 14" id="KW-0547">Nucleotide-binding</keyword>
<evidence type="ECO:0000256" key="7">
    <source>
        <dbReference type="ARBA" id="ARBA00022840"/>
    </source>
</evidence>
<feature type="domain" description="CoA carboxyltransferase N-terminal" evidence="19">
    <location>
        <begin position="1516"/>
        <end position="1854"/>
    </location>
</feature>
<dbReference type="InterPro" id="IPR016185">
    <property type="entry name" value="PreATP-grasp_dom_sf"/>
</dbReference>
<dbReference type="FunFam" id="3.40.50.20:FF:000005">
    <property type="entry name" value="acetyl-CoA carboxylase isoform X2"/>
    <property type="match status" value="1"/>
</dbReference>
<proteinExistence type="predicted"/>
<keyword evidence="3" id="KW-0444">Lipid biosynthesis</keyword>
<dbReference type="Pfam" id="PF00364">
    <property type="entry name" value="Biotin_lipoyl"/>
    <property type="match status" value="1"/>
</dbReference>
<dbReference type="Pfam" id="PF02786">
    <property type="entry name" value="CPSase_L_D2"/>
    <property type="match status" value="1"/>
</dbReference>
<dbReference type="InterPro" id="IPR049074">
    <property type="entry name" value="ACCA_BT"/>
</dbReference>
<dbReference type="Pfam" id="PF00289">
    <property type="entry name" value="Biotin_carb_N"/>
    <property type="match status" value="1"/>
</dbReference>
<dbReference type="Pfam" id="PF01039">
    <property type="entry name" value="Carboxyl_trans"/>
    <property type="match status" value="1"/>
</dbReference>
<dbReference type="Pfam" id="PF08326">
    <property type="entry name" value="ACC_central"/>
    <property type="match status" value="1"/>
</dbReference>
<comment type="caution">
    <text evidence="21">The sequence shown here is derived from an EMBL/GenBank/DDBJ whole genome shotgun (WGS) entry which is preliminary data.</text>
</comment>
<feature type="region of interest" description="Disordered" evidence="15">
    <location>
        <begin position="435"/>
        <end position="463"/>
    </location>
</feature>
<feature type="domain" description="CoA carboxyltransferase C-terminal" evidence="20">
    <location>
        <begin position="1858"/>
        <end position="2173"/>
    </location>
</feature>
<dbReference type="InterPro" id="IPR011763">
    <property type="entry name" value="COA_CT_C"/>
</dbReference>
<feature type="domain" description="Lipoyl-binding" evidence="16">
    <location>
        <begin position="692"/>
        <end position="766"/>
    </location>
</feature>
<dbReference type="PROSITE" id="PS00866">
    <property type="entry name" value="CPSASE_1"/>
    <property type="match status" value="1"/>
</dbReference>
<evidence type="ECO:0000256" key="1">
    <source>
        <dbReference type="ARBA" id="ARBA00001953"/>
    </source>
</evidence>
<dbReference type="Pfam" id="PF21385">
    <property type="entry name" value="ACCA_BT"/>
    <property type="match status" value="1"/>
</dbReference>
<dbReference type="GO" id="GO:0046872">
    <property type="term" value="F:metal ion binding"/>
    <property type="evidence" value="ECO:0007669"/>
    <property type="project" value="InterPro"/>
</dbReference>
<gene>
    <name evidence="21" type="ORF">C8A00DRAFT_38144</name>
</gene>
<evidence type="ECO:0000256" key="14">
    <source>
        <dbReference type="PROSITE-ProRule" id="PRU00409"/>
    </source>
</evidence>
<dbReference type="Gene3D" id="2.40.460.10">
    <property type="entry name" value="Biotin dependent carboxylase carboxyltransferase"/>
    <property type="match status" value="1"/>
</dbReference>
<keyword evidence="9" id="KW-0275">Fatty acid biosynthesis</keyword>
<dbReference type="FunFam" id="3.90.226.10:FF:000010">
    <property type="entry name" value="acetyl-CoA carboxylase isoform X2"/>
    <property type="match status" value="1"/>
</dbReference>
<evidence type="ECO:0000256" key="15">
    <source>
        <dbReference type="SAM" id="MobiDB-lite"/>
    </source>
</evidence>
<reference evidence="21" key="1">
    <citation type="journal article" date="2023" name="Mol. Phylogenet. Evol.">
        <title>Genome-scale phylogeny and comparative genomics of the fungal order Sordariales.</title>
        <authorList>
            <person name="Hensen N."/>
            <person name="Bonometti L."/>
            <person name="Westerberg I."/>
            <person name="Brannstrom I.O."/>
            <person name="Guillou S."/>
            <person name="Cros-Aarteil S."/>
            <person name="Calhoun S."/>
            <person name="Haridas S."/>
            <person name="Kuo A."/>
            <person name="Mondo S."/>
            <person name="Pangilinan J."/>
            <person name="Riley R."/>
            <person name="LaButti K."/>
            <person name="Andreopoulos B."/>
            <person name="Lipzen A."/>
            <person name="Chen C."/>
            <person name="Yan M."/>
            <person name="Daum C."/>
            <person name="Ng V."/>
            <person name="Clum A."/>
            <person name="Steindorff A."/>
            <person name="Ohm R.A."/>
            <person name="Martin F."/>
            <person name="Silar P."/>
            <person name="Natvig D.O."/>
            <person name="Lalanne C."/>
            <person name="Gautier V."/>
            <person name="Ament-Velasquez S.L."/>
            <person name="Kruys A."/>
            <person name="Hutchinson M.I."/>
            <person name="Powell A.J."/>
            <person name="Barry K."/>
            <person name="Miller A.N."/>
            <person name="Grigoriev I.V."/>
            <person name="Debuchy R."/>
            <person name="Gladieux P."/>
            <person name="Hiltunen Thoren M."/>
            <person name="Johannesson H."/>
        </authorList>
    </citation>
    <scope>NUCLEOTIDE SEQUENCE</scope>
    <source>
        <strain evidence="21">CBS 538.74</strain>
    </source>
</reference>
<comment type="pathway">
    <text evidence="2">Lipid metabolism; malonyl-CoA biosynthesis; malonyl-CoA from acetyl-CoA: step 1/1.</text>
</comment>
<dbReference type="Gene3D" id="3.30.470.20">
    <property type="entry name" value="ATP-grasp fold, B domain"/>
    <property type="match status" value="1"/>
</dbReference>
<dbReference type="GO" id="GO:0003989">
    <property type="term" value="F:acetyl-CoA carboxylase activity"/>
    <property type="evidence" value="ECO:0007669"/>
    <property type="project" value="UniProtKB-EC"/>
</dbReference>
<protein>
    <submittedName>
        <fullName evidence="21">Acetyl-CoA carboxylase</fullName>
    </submittedName>
</protein>
<dbReference type="Gene3D" id="3.90.1770.10">
    <property type="entry name" value="PreATP-grasp domain"/>
    <property type="match status" value="1"/>
</dbReference>
<dbReference type="GO" id="GO:0004075">
    <property type="term" value="F:biotin carboxylase activity"/>
    <property type="evidence" value="ECO:0007669"/>
    <property type="project" value="UniProtKB-EC"/>
</dbReference>
<dbReference type="FunFam" id="2.40.460.10:FF:000001">
    <property type="entry name" value="Acetyl-CoA carboxylase 1"/>
    <property type="match status" value="1"/>
</dbReference>
<dbReference type="SUPFAM" id="SSF52096">
    <property type="entry name" value="ClpP/crotonase"/>
    <property type="match status" value="2"/>
</dbReference>
<accession>A0AAN6VD51</accession>
<keyword evidence="22" id="KW-1185">Reference proteome</keyword>
<evidence type="ECO:0000256" key="10">
    <source>
        <dbReference type="ARBA" id="ARBA00023267"/>
    </source>
</evidence>
<organism evidence="21 22">
    <name type="scientific">Chaetomidium leptoderma</name>
    <dbReference type="NCBI Taxonomy" id="669021"/>
    <lineage>
        <taxon>Eukaryota</taxon>
        <taxon>Fungi</taxon>
        <taxon>Dikarya</taxon>
        <taxon>Ascomycota</taxon>
        <taxon>Pezizomycotina</taxon>
        <taxon>Sordariomycetes</taxon>
        <taxon>Sordariomycetidae</taxon>
        <taxon>Sordariales</taxon>
        <taxon>Chaetomiaceae</taxon>
        <taxon>Chaetomidium</taxon>
    </lineage>
</organism>
<evidence type="ECO:0000256" key="5">
    <source>
        <dbReference type="ARBA" id="ARBA00022741"/>
    </source>
</evidence>
<keyword evidence="4" id="KW-0436">Ligase</keyword>
<dbReference type="PROSITE" id="PS50968">
    <property type="entry name" value="BIOTINYL_LIPOYL"/>
    <property type="match status" value="1"/>
</dbReference>
<feature type="domain" description="Biotin carboxylation" evidence="18">
    <location>
        <begin position="57"/>
        <end position="565"/>
    </location>
</feature>
<keyword evidence="6" id="KW-0276">Fatty acid metabolism</keyword>
<evidence type="ECO:0000259" key="16">
    <source>
        <dbReference type="PROSITE" id="PS50968"/>
    </source>
</evidence>
<evidence type="ECO:0000256" key="12">
    <source>
        <dbReference type="ARBA" id="ARBA00048065"/>
    </source>
</evidence>
<evidence type="ECO:0000313" key="21">
    <source>
        <dbReference type="EMBL" id="KAK4149263.1"/>
    </source>
</evidence>
<dbReference type="PROSITE" id="PS50975">
    <property type="entry name" value="ATP_GRASP"/>
    <property type="match status" value="1"/>
</dbReference>
<dbReference type="Gene3D" id="3.40.50.20">
    <property type="match status" value="1"/>
</dbReference>
<keyword evidence="7 14" id="KW-0067">ATP-binding</keyword>
<keyword evidence="11" id="KW-0511">Multifunctional enzyme</keyword>
<dbReference type="InterPro" id="IPR013815">
    <property type="entry name" value="ATP_grasp_subdomain_1"/>
</dbReference>
<dbReference type="InterPro" id="IPR034733">
    <property type="entry name" value="AcCoA_carboxyl_beta"/>
</dbReference>
<evidence type="ECO:0000256" key="13">
    <source>
        <dbReference type="ARBA" id="ARBA00048600"/>
    </source>
</evidence>
<comment type="cofactor">
    <cofactor evidence="1">
        <name>biotin</name>
        <dbReference type="ChEBI" id="CHEBI:57586"/>
    </cofactor>
</comment>
<dbReference type="Pfam" id="PF02785">
    <property type="entry name" value="Biotin_carb_C"/>
    <property type="match status" value="1"/>
</dbReference>
<dbReference type="PANTHER" id="PTHR45728:SF3">
    <property type="entry name" value="ACETYL-COA CARBOXYLASE"/>
    <property type="match status" value="1"/>
</dbReference>
<dbReference type="PROSITE" id="PS50979">
    <property type="entry name" value="BC"/>
    <property type="match status" value="1"/>
</dbReference>
<evidence type="ECO:0000313" key="22">
    <source>
        <dbReference type="Proteomes" id="UP001302745"/>
    </source>
</evidence>
<dbReference type="InterPro" id="IPR005481">
    <property type="entry name" value="BC-like_N"/>
</dbReference>
<dbReference type="FunFam" id="3.30.1490.20:FF:000003">
    <property type="entry name" value="acetyl-CoA carboxylase isoform X1"/>
    <property type="match status" value="1"/>
</dbReference>
<dbReference type="InterPro" id="IPR029045">
    <property type="entry name" value="ClpP/crotonase-like_dom_sf"/>
</dbReference>
<dbReference type="CDD" id="cd06850">
    <property type="entry name" value="biotinyl_domain"/>
    <property type="match status" value="1"/>
</dbReference>
<dbReference type="PROSITE" id="PS00867">
    <property type="entry name" value="CPSASE_2"/>
    <property type="match status" value="1"/>
</dbReference>
<dbReference type="InterPro" id="IPR000089">
    <property type="entry name" value="Biotin_lipoyl"/>
</dbReference>
<dbReference type="InterPro" id="IPR005479">
    <property type="entry name" value="CPAse_ATP-bd"/>
</dbReference>
<dbReference type="InterPro" id="IPR011761">
    <property type="entry name" value="ATP-grasp"/>
</dbReference>
<keyword evidence="8" id="KW-0443">Lipid metabolism</keyword>
<name>A0AAN6VD51_9PEZI</name>
<dbReference type="Proteomes" id="UP001302745">
    <property type="component" value="Unassembled WGS sequence"/>
</dbReference>
<evidence type="ECO:0000259" key="18">
    <source>
        <dbReference type="PROSITE" id="PS50979"/>
    </source>
</evidence>